<evidence type="ECO:0000256" key="2">
    <source>
        <dbReference type="SAM" id="MobiDB-lite"/>
    </source>
</evidence>
<dbReference type="PIRSF" id="PIRSF001439">
    <property type="entry name" value="CryM"/>
    <property type="match status" value="1"/>
</dbReference>
<evidence type="ECO:0000313" key="4">
    <source>
        <dbReference type="Proteomes" id="UP000494201"/>
    </source>
</evidence>
<dbReference type="PANTHER" id="PTHR13812">
    <property type="entry name" value="KETIMINE REDUCTASE MU-CRYSTALLIN"/>
    <property type="match status" value="1"/>
</dbReference>
<feature type="region of interest" description="Disordered" evidence="2">
    <location>
        <begin position="1"/>
        <end position="21"/>
    </location>
</feature>
<evidence type="ECO:0000256" key="1">
    <source>
        <dbReference type="ARBA" id="ARBA00008903"/>
    </source>
</evidence>
<dbReference type="FunFam" id="3.40.50.720:FF:000311">
    <property type="entry name" value="Ornithine cyclodeaminase"/>
    <property type="match status" value="1"/>
</dbReference>
<dbReference type="SUPFAM" id="SSF51735">
    <property type="entry name" value="NAD(P)-binding Rossmann-fold domains"/>
    <property type="match status" value="1"/>
</dbReference>
<dbReference type="PANTHER" id="PTHR13812:SF19">
    <property type="entry name" value="KETIMINE REDUCTASE MU-CRYSTALLIN"/>
    <property type="match status" value="1"/>
</dbReference>
<dbReference type="Gene3D" id="3.30.1780.10">
    <property type="entry name" value="ornithine cyclodeaminase, domain 1"/>
    <property type="match status" value="1"/>
</dbReference>
<comment type="similarity">
    <text evidence="1">Belongs to the ornithine cyclodeaminase/mu-crystallin family.</text>
</comment>
<dbReference type="GO" id="GO:0019752">
    <property type="term" value="P:carboxylic acid metabolic process"/>
    <property type="evidence" value="ECO:0007669"/>
    <property type="project" value="UniProtKB-ARBA"/>
</dbReference>
<dbReference type="InterPro" id="IPR023401">
    <property type="entry name" value="ODC_N"/>
</dbReference>
<dbReference type="InterPro" id="IPR003462">
    <property type="entry name" value="ODC_Mu_crystall"/>
</dbReference>
<dbReference type="Proteomes" id="UP000494201">
    <property type="component" value="Unassembled WGS sequence"/>
</dbReference>
<accession>A0A6P2G6L1</accession>
<proteinExistence type="inferred from homology"/>
<organism evidence="3 4">
    <name type="scientific">Burkholderia anthina</name>
    <dbReference type="NCBI Taxonomy" id="179879"/>
    <lineage>
        <taxon>Bacteria</taxon>
        <taxon>Pseudomonadati</taxon>
        <taxon>Pseudomonadota</taxon>
        <taxon>Betaproteobacteria</taxon>
        <taxon>Burkholderiales</taxon>
        <taxon>Burkholderiaceae</taxon>
        <taxon>Burkholderia</taxon>
        <taxon>Burkholderia cepacia complex</taxon>
    </lineage>
</organism>
<dbReference type="InterPro" id="IPR036291">
    <property type="entry name" value="NAD(P)-bd_dom_sf"/>
</dbReference>
<reference evidence="3 4" key="1">
    <citation type="submission" date="2019-09" db="EMBL/GenBank/DDBJ databases">
        <authorList>
            <person name="Depoorter E."/>
        </authorList>
    </citation>
    <scope>NUCLEOTIDE SEQUENCE [LARGE SCALE GENOMIC DNA]</scope>
    <source>
        <strain evidence="3">LMG 20980</strain>
    </source>
</reference>
<name>A0A6P2G6L1_9BURK</name>
<protein>
    <submittedName>
        <fullName evidence="3">Ornithine cyclodeaminase</fullName>
    </submittedName>
</protein>
<dbReference type="GO" id="GO:0016491">
    <property type="term" value="F:oxidoreductase activity"/>
    <property type="evidence" value="ECO:0007669"/>
    <property type="project" value="UniProtKB-ARBA"/>
</dbReference>
<evidence type="ECO:0000313" key="3">
    <source>
        <dbReference type="EMBL" id="VVU48976.1"/>
    </source>
</evidence>
<gene>
    <name evidence="3" type="ORF">BAN20980_01675</name>
</gene>
<dbReference type="GO" id="GO:0005737">
    <property type="term" value="C:cytoplasm"/>
    <property type="evidence" value="ECO:0007669"/>
    <property type="project" value="TreeGrafter"/>
</dbReference>
<dbReference type="Gene3D" id="3.40.50.720">
    <property type="entry name" value="NAD(P)-binding Rossmann-like Domain"/>
    <property type="match status" value="1"/>
</dbReference>
<sequence length="371" mass="40001">MREQDPAGQVPAMRPAGSSAAGFDVTRFDRASPFPMTESSPLPQLISADAVLSRMPPTHMVDALEAAHRRAYAPLARLHASVPRDARENGEMLIWLGGAHDGATGTKVVSISPDNGRRTNDSADTWHAAVLLSDPEDGRFRSIIVGNAFSRYKTAADSALGARLLARRAPQTLTIIGAGAQAQTHLRVMAAEFPTLRRIDVWNRTYERAARLADHAAGDAPDADVRAVAHLERSVREADLVVCVTSSTSPVLDGAWLRDGCHVDLVGGYTPSMREANDAALLRSRIYVDHRALVTEHCGDIRQPLDAGVIDAADIEGDLFDLCGGRAVGRRHDADITLFKNGGGGHLDLMFADWLSRRCATPDDGRMPSDH</sequence>
<dbReference type="EMBL" id="CABVLY010000004">
    <property type="protein sequence ID" value="VVU48976.1"/>
    <property type="molecule type" value="Genomic_DNA"/>
</dbReference>
<dbReference type="AlphaFoldDB" id="A0A6P2G6L1"/>
<dbReference type="Pfam" id="PF02423">
    <property type="entry name" value="OCD_Mu_crystall"/>
    <property type="match status" value="1"/>
</dbReference>